<keyword evidence="1" id="KW-0732">Signal</keyword>
<sequence length="510" mass="56175">MKKLFLCIGILSISFLNAQDISDVIRYSQQEIRGTARYRALSGAFGALGGDLSALHVNPAGSAVFLNSHGAITLSSQSINNDVVFGNDLNPFNNFRNTSSTNINFNQLGAVFIYDNYNSESSGINKISLGLTYDQTTDNKDEFVVLGTTRNSIDDLFLADAQGIQLGLITPRAGETIDGLYAFLGENEGVRAQQAFLGHETLIIEANDLDDPTGTGYSSNIASGVFDQDYIYESTGLNGKFTVNLGAQIDQDFYVGVNLNSHFISYDRFTEFFETNNNTGSAINEVLFTNRLSTIGAGFSAQVGAIAKVANILRLGASYESPTWYSIEEETTQRLETFSNANGTAIVNPDVVNIFPEYTLRTPAKYTGSVAILFGQQGLISMDYSFKDYSSSRLSSDNNNDFSNLNSFVEDNLQNAYTFRIGSEWRDGNWSYRGGYSFEKSPYKNTLILGNKNGFSAGFGYAFEQFKFDVAYDYTQQKRNDQLYPGSGFSNSVLIENYTENITLTASMNF</sequence>
<accession>A0A163AHL4</accession>
<protein>
    <recommendedName>
        <fullName evidence="4">Transporter</fullName>
    </recommendedName>
</protein>
<dbReference type="RefSeq" id="WP_066314162.1">
    <property type="nucleotide sequence ID" value="NZ_LQRT01000013.1"/>
</dbReference>
<keyword evidence="3" id="KW-1185">Reference proteome</keyword>
<evidence type="ECO:0000313" key="3">
    <source>
        <dbReference type="Proteomes" id="UP000076715"/>
    </source>
</evidence>
<dbReference type="EMBL" id="LQRT01000013">
    <property type="protein sequence ID" value="KZS40550.1"/>
    <property type="molecule type" value="Genomic_DNA"/>
</dbReference>
<evidence type="ECO:0008006" key="4">
    <source>
        <dbReference type="Google" id="ProtNLM"/>
    </source>
</evidence>
<feature type="signal peptide" evidence="1">
    <location>
        <begin position="1"/>
        <end position="18"/>
    </location>
</feature>
<organism evidence="2 3">
    <name type="scientific">Aquimarina aggregata</name>
    <dbReference type="NCBI Taxonomy" id="1642818"/>
    <lineage>
        <taxon>Bacteria</taxon>
        <taxon>Pseudomonadati</taxon>
        <taxon>Bacteroidota</taxon>
        <taxon>Flavobacteriia</taxon>
        <taxon>Flavobacteriales</taxon>
        <taxon>Flavobacteriaceae</taxon>
        <taxon>Aquimarina</taxon>
    </lineage>
</organism>
<dbReference type="AlphaFoldDB" id="A0A163AHL4"/>
<dbReference type="STRING" id="1642818.AWE51_06255"/>
<dbReference type="OrthoDB" id="9765571at2"/>
<comment type="caution">
    <text evidence="2">The sequence shown here is derived from an EMBL/GenBank/DDBJ whole genome shotgun (WGS) entry which is preliminary data.</text>
</comment>
<evidence type="ECO:0000256" key="1">
    <source>
        <dbReference type="SAM" id="SignalP"/>
    </source>
</evidence>
<reference evidence="2 3" key="1">
    <citation type="submission" date="2016-01" db="EMBL/GenBank/DDBJ databases">
        <title>The draft genome sequence of Aquimarina sp. RZW4-3-2.</title>
        <authorList>
            <person name="Wang Y."/>
        </authorList>
    </citation>
    <scope>NUCLEOTIDE SEQUENCE [LARGE SCALE GENOMIC DNA]</scope>
    <source>
        <strain evidence="2 3">RZW4-3-2</strain>
    </source>
</reference>
<dbReference type="Proteomes" id="UP000076715">
    <property type="component" value="Unassembled WGS sequence"/>
</dbReference>
<name>A0A163AHL4_9FLAO</name>
<dbReference type="SUPFAM" id="SSF56935">
    <property type="entry name" value="Porins"/>
    <property type="match status" value="1"/>
</dbReference>
<proteinExistence type="predicted"/>
<feature type="chain" id="PRO_5007841506" description="Transporter" evidence="1">
    <location>
        <begin position="19"/>
        <end position="510"/>
    </location>
</feature>
<gene>
    <name evidence="2" type="ORF">AWE51_06255</name>
</gene>
<dbReference type="Gene3D" id="2.40.160.60">
    <property type="entry name" value="Outer membrane protein transport protein (OMPP1/FadL/TodX)"/>
    <property type="match status" value="1"/>
</dbReference>
<evidence type="ECO:0000313" key="2">
    <source>
        <dbReference type="EMBL" id="KZS40550.1"/>
    </source>
</evidence>